<evidence type="ECO:0000256" key="6">
    <source>
        <dbReference type="SAM" id="Phobius"/>
    </source>
</evidence>
<dbReference type="PROSITE" id="PS51473">
    <property type="entry name" value="GNK2"/>
    <property type="match status" value="1"/>
</dbReference>
<gene>
    <name evidence="8" type="ORF">Bca52824_010532</name>
</gene>
<dbReference type="EMBL" id="JAAMPC010000002">
    <property type="protein sequence ID" value="KAG2327804.1"/>
    <property type="molecule type" value="Genomic_DNA"/>
</dbReference>
<keyword evidence="4" id="KW-0677">Repeat</keyword>
<dbReference type="AlphaFoldDB" id="A0A8X8B7R7"/>
<name>A0A8X8B7R7_BRACI</name>
<keyword evidence="6" id="KW-0812">Transmembrane</keyword>
<dbReference type="OrthoDB" id="642536at2759"/>
<dbReference type="PANTHER" id="PTHR32411">
    <property type="entry name" value="CYSTEINE-RICH REPEAT SECRETORY PROTEIN 38-RELATED"/>
    <property type="match status" value="1"/>
</dbReference>
<comment type="subcellular location">
    <subcellularLocation>
        <location evidence="1">Secreted</location>
    </subcellularLocation>
</comment>
<protein>
    <recommendedName>
        <fullName evidence="7">Gnk2-homologous domain-containing protein</fullName>
    </recommendedName>
</protein>
<dbReference type="GO" id="GO:0005576">
    <property type="term" value="C:extracellular region"/>
    <property type="evidence" value="ECO:0007669"/>
    <property type="project" value="UniProtKB-SubCell"/>
</dbReference>
<dbReference type="Gene3D" id="3.30.430.20">
    <property type="entry name" value="Gnk2 domain, C-X8-C-X2-C motif"/>
    <property type="match status" value="1"/>
</dbReference>
<dbReference type="InterPro" id="IPR050581">
    <property type="entry name" value="CRR_secretory_protein"/>
</dbReference>
<keyword evidence="6" id="KW-1133">Transmembrane helix</keyword>
<keyword evidence="6" id="KW-0472">Membrane</keyword>
<evidence type="ECO:0000256" key="4">
    <source>
        <dbReference type="ARBA" id="ARBA00022737"/>
    </source>
</evidence>
<evidence type="ECO:0000256" key="1">
    <source>
        <dbReference type="ARBA" id="ARBA00004613"/>
    </source>
</evidence>
<feature type="domain" description="Gnk2-homologous" evidence="7">
    <location>
        <begin position="40"/>
        <end position="146"/>
    </location>
</feature>
<keyword evidence="3" id="KW-0732">Signal</keyword>
<organism evidence="8 9">
    <name type="scientific">Brassica carinata</name>
    <name type="common">Ethiopian mustard</name>
    <name type="synonym">Abyssinian cabbage</name>
    <dbReference type="NCBI Taxonomy" id="52824"/>
    <lineage>
        <taxon>Eukaryota</taxon>
        <taxon>Viridiplantae</taxon>
        <taxon>Streptophyta</taxon>
        <taxon>Embryophyta</taxon>
        <taxon>Tracheophyta</taxon>
        <taxon>Spermatophyta</taxon>
        <taxon>Magnoliopsida</taxon>
        <taxon>eudicotyledons</taxon>
        <taxon>Gunneridae</taxon>
        <taxon>Pentapetalae</taxon>
        <taxon>rosids</taxon>
        <taxon>malvids</taxon>
        <taxon>Brassicales</taxon>
        <taxon>Brassicaceae</taxon>
        <taxon>Brassiceae</taxon>
        <taxon>Brassica</taxon>
    </lineage>
</organism>
<evidence type="ECO:0000256" key="3">
    <source>
        <dbReference type="ARBA" id="ARBA00022729"/>
    </source>
</evidence>
<keyword evidence="9" id="KW-1185">Reference proteome</keyword>
<sequence length="255" mass="28589">MRIAIANSRKVLIVLSLKEFNRKFCICKLNLEVGEWERVDSLGDEMLIFGIYNSGSKYQDSLNILFRKVRTDDYALTGFMHLSKGRAPDSVTVVFQCRGDSYGSKCRTCADTAVAGIWMGQLSNILIRYEIRSRSTLNIQIFVSFFFFVLFAVSSGPTNGYYGGEKVFDVRNYGARSDGQRTFLRLPPVYTPVGTLFLRQVMSNGPCKSLLRDPDTSKQQGGTLLSMSITSPAENYLMVKDPTLGCLIESLAKRL</sequence>
<dbReference type="Proteomes" id="UP000886595">
    <property type="component" value="Unassembled WGS sequence"/>
</dbReference>
<comment type="caution">
    <text evidence="8">The sequence shown here is derived from an EMBL/GenBank/DDBJ whole genome shotgun (WGS) entry which is preliminary data.</text>
</comment>
<dbReference type="InterPro" id="IPR038408">
    <property type="entry name" value="GNK2_sf"/>
</dbReference>
<comment type="similarity">
    <text evidence="5">Belongs to the cysteine-rich repeat secretory protein family.</text>
</comment>
<proteinExistence type="inferred from homology"/>
<keyword evidence="2" id="KW-0964">Secreted</keyword>
<evidence type="ECO:0000259" key="7">
    <source>
        <dbReference type="PROSITE" id="PS51473"/>
    </source>
</evidence>
<accession>A0A8X8B7R7</accession>
<feature type="transmembrane region" description="Helical" evidence="6">
    <location>
        <begin position="137"/>
        <end position="156"/>
    </location>
</feature>
<dbReference type="InterPro" id="IPR002902">
    <property type="entry name" value="GNK2"/>
</dbReference>
<evidence type="ECO:0000256" key="5">
    <source>
        <dbReference type="ARBA" id="ARBA00038515"/>
    </source>
</evidence>
<dbReference type="PANTHER" id="PTHR32411:SF57">
    <property type="entry name" value="GNK2-HOMOLOGOUS DOMAIN-CONTAINING PROTEIN"/>
    <property type="match status" value="1"/>
</dbReference>
<dbReference type="CDD" id="cd23509">
    <property type="entry name" value="Gnk2-like"/>
    <property type="match status" value="1"/>
</dbReference>
<evidence type="ECO:0000313" key="8">
    <source>
        <dbReference type="EMBL" id="KAG2327804.1"/>
    </source>
</evidence>
<dbReference type="Pfam" id="PF01657">
    <property type="entry name" value="Stress-antifung"/>
    <property type="match status" value="1"/>
</dbReference>
<evidence type="ECO:0000256" key="2">
    <source>
        <dbReference type="ARBA" id="ARBA00022525"/>
    </source>
</evidence>
<reference evidence="8 9" key="1">
    <citation type="submission" date="2020-02" db="EMBL/GenBank/DDBJ databases">
        <authorList>
            <person name="Ma Q."/>
            <person name="Huang Y."/>
            <person name="Song X."/>
            <person name="Pei D."/>
        </authorList>
    </citation>
    <scope>NUCLEOTIDE SEQUENCE [LARGE SCALE GENOMIC DNA]</scope>
    <source>
        <strain evidence="8">Sxm20200214</strain>
        <tissue evidence="8">Leaf</tissue>
    </source>
</reference>
<evidence type="ECO:0000313" key="9">
    <source>
        <dbReference type="Proteomes" id="UP000886595"/>
    </source>
</evidence>